<protein>
    <recommendedName>
        <fullName evidence="1">Phospholipase/carboxylesterase/thioesterase domain-containing protein</fullName>
    </recommendedName>
</protein>
<keyword evidence="3" id="KW-1185">Reference proteome</keyword>
<gene>
    <name evidence="2" type="ORF">FOZ63_027560</name>
</gene>
<dbReference type="EMBL" id="JABANO010036598">
    <property type="protein sequence ID" value="KAF4701553.1"/>
    <property type="molecule type" value="Genomic_DNA"/>
</dbReference>
<accession>A0A7J6PZR6</accession>
<dbReference type="InterPro" id="IPR003140">
    <property type="entry name" value="PLipase/COase/thioEstase"/>
</dbReference>
<evidence type="ECO:0000313" key="2">
    <source>
        <dbReference type="EMBL" id="KAF4701553.1"/>
    </source>
</evidence>
<name>A0A7J6PZR6_PEROL</name>
<comment type="caution">
    <text evidence="2">The sequence shown here is derived from an EMBL/GenBank/DDBJ whole genome shotgun (WGS) entry which is preliminary data.</text>
</comment>
<dbReference type="GO" id="GO:0016787">
    <property type="term" value="F:hydrolase activity"/>
    <property type="evidence" value="ECO:0007669"/>
    <property type="project" value="InterPro"/>
</dbReference>
<evidence type="ECO:0000313" key="3">
    <source>
        <dbReference type="Proteomes" id="UP000553632"/>
    </source>
</evidence>
<reference evidence="2 3" key="1">
    <citation type="submission" date="2020-04" db="EMBL/GenBank/DDBJ databases">
        <title>Perkinsus olseni comparative genomics.</title>
        <authorList>
            <person name="Bogema D.R."/>
        </authorList>
    </citation>
    <scope>NUCLEOTIDE SEQUENCE [LARGE SCALE GENOMIC DNA]</scope>
    <source>
        <strain evidence="2 3">ATCC PRA-207</strain>
    </source>
</reference>
<dbReference type="SUPFAM" id="SSF53474">
    <property type="entry name" value="alpha/beta-Hydrolases"/>
    <property type="match status" value="1"/>
</dbReference>
<dbReference type="Proteomes" id="UP000553632">
    <property type="component" value="Unassembled WGS sequence"/>
</dbReference>
<organism evidence="2 3">
    <name type="scientific">Perkinsus olseni</name>
    <name type="common">Perkinsus atlanticus</name>
    <dbReference type="NCBI Taxonomy" id="32597"/>
    <lineage>
        <taxon>Eukaryota</taxon>
        <taxon>Sar</taxon>
        <taxon>Alveolata</taxon>
        <taxon>Perkinsozoa</taxon>
        <taxon>Perkinsea</taxon>
        <taxon>Perkinsida</taxon>
        <taxon>Perkinsidae</taxon>
        <taxon>Perkinsus</taxon>
    </lineage>
</organism>
<dbReference type="Gene3D" id="3.40.50.1820">
    <property type="entry name" value="alpha/beta hydrolase"/>
    <property type="match status" value="1"/>
</dbReference>
<dbReference type="Pfam" id="PF02230">
    <property type="entry name" value="Abhydrolase_2"/>
    <property type="match status" value="1"/>
</dbReference>
<proteinExistence type="predicted"/>
<feature type="domain" description="Phospholipase/carboxylesterase/thioesterase" evidence="1">
    <location>
        <begin position="194"/>
        <end position="332"/>
    </location>
</feature>
<sequence>MLREWRGPPGGLSKIIEGFWRVGVFDIEDSVKLIRVIVHHVMGVLFGTNAERLSLNPTSSTPVVRSVRRTPQRGLCLGCWVILQLNQAACLLALERFCEAAEICEDLIKNGKLGERREKTIYRLISALIGVAEHGEDATEALSRARQLLDDFTRETTLKISLQNRIFSLARSSSIRLRPPGAKFDVTYVAPKDDEPPVMLLIVLHGFGDGKAALGKMAEKLQLPGVACLVLQGPHRLPSELLPAGGEEIGYYWFDNFDWARGGEPLTRGDESLEKASLESLCKLSKYINETLIGTVGWKSIEIAFLGVGQGGTFALEIGRRMEKEFAGFFVLNPDELPLGCPEEKRRVPQRVVLVSGREDGAPSFSSVRSIESELTSEGDMVQLHEQPGKAMDVLKDRNGEGEIFMRFISSRLAAVRMRSLGAEEAQVMFVRPSKSRKWLELIDLPLSTEIAEMDLDGGRGDILVV</sequence>
<dbReference type="InterPro" id="IPR029058">
    <property type="entry name" value="AB_hydrolase_fold"/>
</dbReference>
<evidence type="ECO:0000259" key="1">
    <source>
        <dbReference type="Pfam" id="PF02230"/>
    </source>
</evidence>
<dbReference type="AlphaFoldDB" id="A0A7J6PZR6"/>